<dbReference type="EMBL" id="BMAO01033897">
    <property type="protein sequence ID" value="GFQ92626.1"/>
    <property type="molecule type" value="Genomic_DNA"/>
</dbReference>
<dbReference type="Proteomes" id="UP000887116">
    <property type="component" value="Unassembled WGS sequence"/>
</dbReference>
<keyword evidence="2" id="KW-1185">Reference proteome</keyword>
<dbReference type="AlphaFoldDB" id="A0A8X6L240"/>
<proteinExistence type="predicted"/>
<protein>
    <submittedName>
        <fullName evidence="1">Uncharacterized protein</fullName>
    </submittedName>
</protein>
<comment type="caution">
    <text evidence="1">The sequence shown here is derived from an EMBL/GenBank/DDBJ whole genome shotgun (WGS) entry which is preliminary data.</text>
</comment>
<accession>A0A8X6L240</accession>
<name>A0A8X6L240_TRICU</name>
<dbReference type="OrthoDB" id="10314997at2759"/>
<evidence type="ECO:0000313" key="2">
    <source>
        <dbReference type="Proteomes" id="UP000887116"/>
    </source>
</evidence>
<gene>
    <name evidence="1" type="ORF">TNCT_469041</name>
</gene>
<sequence>MHETYWKQRGFLDLPITSNGIVCVPLAFAQTMAVIRFLLTLKPVAVNSRFEANDFLARTFQFTPVSSTL</sequence>
<organism evidence="1 2">
    <name type="scientific">Trichonephila clavata</name>
    <name type="common">Joro spider</name>
    <name type="synonym">Nephila clavata</name>
    <dbReference type="NCBI Taxonomy" id="2740835"/>
    <lineage>
        <taxon>Eukaryota</taxon>
        <taxon>Metazoa</taxon>
        <taxon>Ecdysozoa</taxon>
        <taxon>Arthropoda</taxon>
        <taxon>Chelicerata</taxon>
        <taxon>Arachnida</taxon>
        <taxon>Araneae</taxon>
        <taxon>Araneomorphae</taxon>
        <taxon>Entelegynae</taxon>
        <taxon>Araneoidea</taxon>
        <taxon>Nephilidae</taxon>
        <taxon>Trichonephila</taxon>
    </lineage>
</organism>
<reference evidence="1" key="1">
    <citation type="submission" date="2020-07" db="EMBL/GenBank/DDBJ databases">
        <title>Multicomponent nature underlies the extraordinary mechanical properties of spider dragline silk.</title>
        <authorList>
            <person name="Kono N."/>
            <person name="Nakamura H."/>
            <person name="Mori M."/>
            <person name="Yoshida Y."/>
            <person name="Ohtoshi R."/>
            <person name="Malay A.D."/>
            <person name="Moran D.A.P."/>
            <person name="Tomita M."/>
            <person name="Numata K."/>
            <person name="Arakawa K."/>
        </authorList>
    </citation>
    <scope>NUCLEOTIDE SEQUENCE</scope>
</reference>
<evidence type="ECO:0000313" key="1">
    <source>
        <dbReference type="EMBL" id="GFQ92626.1"/>
    </source>
</evidence>